<dbReference type="Gene3D" id="3.30.450.20">
    <property type="entry name" value="PAS domain"/>
    <property type="match status" value="2"/>
</dbReference>
<gene>
    <name evidence="7" type="ORF">VIBNISOn1_830122</name>
</gene>
<dbReference type="GO" id="GO:0052621">
    <property type="term" value="F:diguanylate cyclase activity"/>
    <property type="evidence" value="ECO:0007669"/>
    <property type="project" value="UniProtKB-EC"/>
</dbReference>
<dbReference type="SUPFAM" id="SSF103190">
    <property type="entry name" value="Sensory domain-like"/>
    <property type="match status" value="1"/>
</dbReference>
<dbReference type="CDD" id="cd01949">
    <property type="entry name" value="GGDEF"/>
    <property type="match status" value="1"/>
</dbReference>
<sequence length="515" mass="59084">MKRSLYIPTLFSALLAIVGYVYYESELDEIRRSSINTVNVRAGLFEQYFKLISAHNTGLKNTMIHSYHFAEEGKINLPQWINAIEYFPEYDIYALSAFDHPEKASKLKGTLTMMEPFNPTNEKQRYEMTAALSLNEQISTLVRELGVAVWSYYISANKYLFLSPELPVREFQLSEADYRRPFWVQAQPKVNPYGRQFVSDLYEDSGGQGLMVTITDPVWIHDEFFGVVAIDIGIDSLLDLLQVSNSVGQSFLVDENKKIVSSLTEFEVNETINFPAPSDGMNWVEDKDGFYLWRSVVPNELDLVHFVSREQLRDKGIKHSMTVWMLLLIGMVLSFSAYFLYVAFRRNQRLMRIDPLTKIQNRRGFFDELDNVYPSYVNSKSDVGLLILDIDNFKPVNDTYGHLVGDDVLISIVKRISSVIPRISSVCRWGGEEFMVFHPSCSPEELEQLAEEIRHQIKATPHSDLSLPVTVSIGGYFGQTKSNFNTMVRHADRALYTSKHQGKDQVTVHYEPSED</sequence>
<feature type="transmembrane region" description="Helical" evidence="5">
    <location>
        <begin position="5"/>
        <end position="23"/>
    </location>
</feature>
<evidence type="ECO:0000256" key="1">
    <source>
        <dbReference type="ARBA" id="ARBA00001946"/>
    </source>
</evidence>
<dbReference type="GO" id="GO:0005886">
    <property type="term" value="C:plasma membrane"/>
    <property type="evidence" value="ECO:0007669"/>
    <property type="project" value="UniProtKB-SubCell"/>
</dbReference>
<evidence type="ECO:0000313" key="8">
    <source>
        <dbReference type="Proteomes" id="UP000018211"/>
    </source>
</evidence>
<dbReference type="SUPFAM" id="SSF55073">
    <property type="entry name" value="Nucleotide cyclase"/>
    <property type="match status" value="1"/>
</dbReference>
<dbReference type="Gene3D" id="3.30.70.270">
    <property type="match status" value="1"/>
</dbReference>
<dbReference type="PANTHER" id="PTHR45138">
    <property type="entry name" value="REGULATORY COMPONENTS OF SENSORY TRANSDUCTION SYSTEM"/>
    <property type="match status" value="1"/>
</dbReference>
<dbReference type="InterPro" id="IPR050469">
    <property type="entry name" value="Diguanylate_Cyclase"/>
</dbReference>
<dbReference type="InterPro" id="IPR043128">
    <property type="entry name" value="Rev_trsase/Diguanyl_cyclase"/>
</dbReference>
<dbReference type="NCBIfam" id="TIGR00254">
    <property type="entry name" value="GGDEF"/>
    <property type="match status" value="1"/>
</dbReference>
<dbReference type="Pfam" id="PF00990">
    <property type="entry name" value="GGDEF"/>
    <property type="match status" value="1"/>
</dbReference>
<dbReference type="RefSeq" id="WP_004407628.1">
    <property type="nucleotide sequence ID" value="NZ_LK391965.1"/>
</dbReference>
<keyword evidence="5" id="KW-0812">Transmembrane</keyword>
<dbReference type="FunFam" id="3.30.70.270:FF:000001">
    <property type="entry name" value="Diguanylate cyclase domain protein"/>
    <property type="match status" value="1"/>
</dbReference>
<evidence type="ECO:0000259" key="6">
    <source>
        <dbReference type="PROSITE" id="PS50887"/>
    </source>
</evidence>
<feature type="transmembrane region" description="Helical" evidence="5">
    <location>
        <begin position="323"/>
        <end position="344"/>
    </location>
</feature>
<reference evidence="7 8" key="1">
    <citation type="journal article" date="2013" name="ISME J.">
        <title>Comparative genomics of pathogenic lineages of Vibrio nigripulchritudo identifies virulence-associated traits.</title>
        <authorList>
            <person name="Goudenege D."/>
            <person name="Labreuche Y."/>
            <person name="Krin E."/>
            <person name="Ansquer D."/>
            <person name="Mangenot S."/>
            <person name="Calteau A."/>
            <person name="Medigue C."/>
            <person name="Mazel D."/>
            <person name="Polz M.F."/>
            <person name="Le Roux F."/>
        </authorList>
    </citation>
    <scope>NUCLEOTIDE SEQUENCE [LARGE SCALE GENOMIC DNA]</scope>
    <source>
        <strain evidence="7 8">SOn1</strain>
    </source>
</reference>
<evidence type="ECO:0000256" key="4">
    <source>
        <dbReference type="ARBA" id="ARBA00034247"/>
    </source>
</evidence>
<dbReference type="PANTHER" id="PTHR45138:SF9">
    <property type="entry name" value="DIGUANYLATE CYCLASE DGCM-RELATED"/>
    <property type="match status" value="1"/>
</dbReference>
<feature type="domain" description="GGDEF" evidence="6">
    <location>
        <begin position="381"/>
        <end position="511"/>
    </location>
</feature>
<proteinExistence type="predicted"/>
<comment type="subcellular location">
    <subcellularLocation>
        <location evidence="2">Cell inner membrane</location>
    </subcellularLocation>
</comment>
<evidence type="ECO:0000256" key="3">
    <source>
        <dbReference type="ARBA" id="ARBA00012528"/>
    </source>
</evidence>
<accession>A0AAV2VYT7</accession>
<evidence type="ECO:0000313" key="7">
    <source>
        <dbReference type="EMBL" id="CCO49562.1"/>
    </source>
</evidence>
<organism evidence="7 8">
    <name type="scientific">Vibrio nigripulchritudo SOn1</name>
    <dbReference type="NCBI Taxonomy" id="1238450"/>
    <lineage>
        <taxon>Bacteria</taxon>
        <taxon>Pseudomonadati</taxon>
        <taxon>Pseudomonadota</taxon>
        <taxon>Gammaproteobacteria</taxon>
        <taxon>Vibrionales</taxon>
        <taxon>Vibrionaceae</taxon>
        <taxon>Vibrio</taxon>
    </lineage>
</organism>
<dbReference type="Proteomes" id="UP000018211">
    <property type="component" value="Unassembled WGS sequence"/>
</dbReference>
<dbReference type="InterPro" id="IPR000160">
    <property type="entry name" value="GGDEF_dom"/>
</dbReference>
<dbReference type="PROSITE" id="PS50887">
    <property type="entry name" value="GGDEF"/>
    <property type="match status" value="1"/>
</dbReference>
<name>A0AAV2VYT7_9VIBR</name>
<dbReference type="SMART" id="SM00267">
    <property type="entry name" value="GGDEF"/>
    <property type="match status" value="1"/>
</dbReference>
<comment type="caution">
    <text evidence="7">The sequence shown here is derived from an EMBL/GenBank/DDBJ whole genome shotgun (WGS) entry which is preliminary data.</text>
</comment>
<keyword evidence="5" id="KW-0472">Membrane</keyword>
<dbReference type="GeneID" id="97544735"/>
<protein>
    <recommendedName>
        <fullName evidence="3">diguanylate cyclase</fullName>
        <ecNumber evidence="3">2.7.7.65</ecNumber>
    </recommendedName>
</protein>
<evidence type="ECO:0000256" key="5">
    <source>
        <dbReference type="SAM" id="Phobius"/>
    </source>
</evidence>
<keyword evidence="5" id="KW-1133">Transmembrane helix</keyword>
<comment type="catalytic activity">
    <reaction evidence="4">
        <text>2 GTP = 3',3'-c-di-GMP + 2 diphosphate</text>
        <dbReference type="Rhea" id="RHEA:24898"/>
        <dbReference type="ChEBI" id="CHEBI:33019"/>
        <dbReference type="ChEBI" id="CHEBI:37565"/>
        <dbReference type="ChEBI" id="CHEBI:58805"/>
        <dbReference type="EC" id="2.7.7.65"/>
    </reaction>
</comment>
<evidence type="ECO:0000256" key="2">
    <source>
        <dbReference type="ARBA" id="ARBA00004533"/>
    </source>
</evidence>
<dbReference type="InterPro" id="IPR029787">
    <property type="entry name" value="Nucleotide_cyclase"/>
</dbReference>
<dbReference type="AlphaFoldDB" id="A0AAV2VYT7"/>
<dbReference type="InterPro" id="IPR029151">
    <property type="entry name" value="Sensor-like_sf"/>
</dbReference>
<dbReference type="EMBL" id="CAOF01000179">
    <property type="protein sequence ID" value="CCO49562.1"/>
    <property type="molecule type" value="Genomic_DNA"/>
</dbReference>
<comment type="cofactor">
    <cofactor evidence="1">
        <name>Mg(2+)</name>
        <dbReference type="ChEBI" id="CHEBI:18420"/>
    </cofactor>
</comment>
<dbReference type="EC" id="2.7.7.65" evidence="3"/>